<evidence type="ECO:0000256" key="9">
    <source>
        <dbReference type="ARBA" id="ARBA00023180"/>
    </source>
</evidence>
<name>K0KY19_WICCF</name>
<dbReference type="STRING" id="1206466.K0KY19"/>
<dbReference type="EC" id="2.4.1.-" evidence="11"/>
<evidence type="ECO:0000256" key="6">
    <source>
        <dbReference type="ARBA" id="ARBA00022968"/>
    </source>
</evidence>
<dbReference type="PANTHER" id="PTHR31392:SF1">
    <property type="entry name" value="ALPHA-1,3-MANNOSYLTRANSFERASE MNN1-RELATED"/>
    <property type="match status" value="1"/>
</dbReference>
<comment type="caution">
    <text evidence="11">The sequence shown here is derived from an EMBL/GenBank/DDBJ whole genome shotgun (WGS) entry which is preliminary data.</text>
</comment>
<gene>
    <name evidence="11" type="ORF">BN7_5580</name>
</gene>
<keyword evidence="12" id="KW-1185">Reference proteome</keyword>
<protein>
    <submittedName>
        <fullName evidence="11">Alpha-1,3-mannosyltransferase MNN1</fullName>
        <ecNumber evidence="11">2.4.1.-</ecNumber>
    </submittedName>
</protein>
<evidence type="ECO:0000256" key="10">
    <source>
        <dbReference type="SAM" id="Phobius"/>
    </source>
</evidence>
<dbReference type="GO" id="GO:0006493">
    <property type="term" value="P:protein O-linked glycosylation"/>
    <property type="evidence" value="ECO:0007669"/>
    <property type="project" value="TreeGrafter"/>
</dbReference>
<dbReference type="GO" id="GO:0016020">
    <property type="term" value="C:membrane"/>
    <property type="evidence" value="ECO:0007669"/>
    <property type="project" value="UniProtKB-SubCell"/>
</dbReference>
<evidence type="ECO:0000313" key="12">
    <source>
        <dbReference type="Proteomes" id="UP000009328"/>
    </source>
</evidence>
<evidence type="ECO:0000256" key="1">
    <source>
        <dbReference type="ARBA" id="ARBA00004606"/>
    </source>
</evidence>
<dbReference type="InterPro" id="IPR022751">
    <property type="entry name" value="Alpha_mannosyltransferase"/>
</dbReference>
<organism evidence="11 12">
    <name type="scientific">Wickerhamomyces ciferrii (strain ATCC 14091 / BCRC 22168 / CBS 111 / JCM 3599 / NBRC 0793 / NRRL Y-1031 F-60-10)</name>
    <name type="common">Yeast</name>
    <name type="synonym">Pichia ciferrii</name>
    <dbReference type="NCBI Taxonomy" id="1206466"/>
    <lineage>
        <taxon>Eukaryota</taxon>
        <taxon>Fungi</taxon>
        <taxon>Dikarya</taxon>
        <taxon>Ascomycota</taxon>
        <taxon>Saccharomycotina</taxon>
        <taxon>Saccharomycetes</taxon>
        <taxon>Phaffomycetales</taxon>
        <taxon>Wickerhamomycetaceae</taxon>
        <taxon>Wickerhamomyces</taxon>
    </lineage>
</organism>
<keyword evidence="4 11" id="KW-0808">Transferase</keyword>
<keyword evidence="9" id="KW-0325">Glycoprotein</keyword>
<dbReference type="GO" id="GO:0005794">
    <property type="term" value="C:Golgi apparatus"/>
    <property type="evidence" value="ECO:0007669"/>
    <property type="project" value="TreeGrafter"/>
</dbReference>
<dbReference type="SUPFAM" id="SSF53448">
    <property type="entry name" value="Nucleotide-diphospho-sugar transferases"/>
    <property type="match status" value="1"/>
</dbReference>
<sequence length="722" mass="83994">MSIGRVIQLVKNVLRSRLSIISLLFVFILFQIYYYKLNFSNDLYYLKGEETEETFINRLKGVNNGNKVYVNDHNSDISEAYTNLIKDYGETFNNYPFHEKCSIYFDSLYKTDHDWALTDFHDLPYDGGIFERKGNFIMNSLKTYKNKKYKDMDPEEFKKMADEQNLNKVFEVDYQRAVRETKDTERKLVDASTHLRVYGACYLDQYGTLNTLKSDPKIEQQCLDIEMRMFPWFSRRMPKYTRWDGTVKYSMPIMSEYTDQKYEYNPIVSNCFMKSLRSQLNGKGITISAKDSHFGQLSGLLPLLRALGNKLPMEIVHKGDMSEKVQNKLIEIARMDTPDLTKVENLNHILQLRNITNFDEKNKTQMDILFPKQELWFVNVQNAISGSYQGKFNNYANKLLAYFFNSFQDCILMDTDTIPLVELEAKILGSNAYKDHGAYFFKDRELYQQGAVSDRKFFSKLMPSKIDTAFFGIPKTTDFTMKNRFIGGGFWHYMESGIVAIDKVKHFTGVLTTLQLQIWAPAASKVWGDKELFWLGLSISGDENYYMNKLASGSVGQLTPKSQRLFEGKELIGRELCSTHPAHVSSEDNSTLLWFNSGFQFCKKETARQDMQKGYFKKIPSITTVEELDFHYKNFIKIDAVIVPKHAEYYENRNNGENPRGWGLMNECGGYMFCAYDKIAGKDDKETNGLLVEFDEEQRKIYDFYGSVWIHGQSIFSKPIEN</sequence>
<proteinExistence type="inferred from homology"/>
<evidence type="ECO:0000256" key="5">
    <source>
        <dbReference type="ARBA" id="ARBA00022692"/>
    </source>
</evidence>
<dbReference type="Pfam" id="PF11051">
    <property type="entry name" value="Mannosyl_trans3"/>
    <property type="match status" value="1"/>
</dbReference>
<evidence type="ECO:0000256" key="8">
    <source>
        <dbReference type="ARBA" id="ARBA00023136"/>
    </source>
</evidence>
<dbReference type="GO" id="GO:0000033">
    <property type="term" value="F:alpha-1,3-mannosyltransferase activity"/>
    <property type="evidence" value="ECO:0007669"/>
    <property type="project" value="TreeGrafter"/>
</dbReference>
<reference evidence="11 12" key="1">
    <citation type="journal article" date="2012" name="Eukaryot. Cell">
        <title>Draft genome sequence of Wickerhamomyces ciferrii NRRL Y-1031 F-60-10.</title>
        <authorList>
            <person name="Schneider J."/>
            <person name="Andrea H."/>
            <person name="Blom J."/>
            <person name="Jaenicke S."/>
            <person name="Ruckert C."/>
            <person name="Schorsch C."/>
            <person name="Szczepanowski R."/>
            <person name="Farwick M."/>
            <person name="Goesmann A."/>
            <person name="Puhler A."/>
            <person name="Schaffer S."/>
            <person name="Tauch A."/>
            <person name="Kohler T."/>
            <person name="Brinkrolf K."/>
        </authorList>
    </citation>
    <scope>NUCLEOTIDE SEQUENCE [LARGE SCALE GENOMIC DNA]</scope>
    <source>
        <strain evidence="12">ATCC 14091 / BCRC 22168 / CBS 111 / JCM 3599 / NBRC 0793 / NRRL Y-1031 F-60-10</strain>
    </source>
</reference>
<keyword evidence="5 10" id="KW-0812">Transmembrane</keyword>
<comment type="subcellular location">
    <subcellularLocation>
        <location evidence="1">Membrane</location>
        <topology evidence="1">Single-pass type II membrane protein</topology>
    </subcellularLocation>
</comment>
<dbReference type="EMBL" id="CAIF01000220">
    <property type="protein sequence ID" value="CCH45993.1"/>
    <property type="molecule type" value="Genomic_DNA"/>
</dbReference>
<feature type="transmembrane region" description="Helical" evidence="10">
    <location>
        <begin position="18"/>
        <end position="35"/>
    </location>
</feature>
<keyword evidence="8 10" id="KW-0472">Membrane</keyword>
<accession>K0KY19</accession>
<keyword evidence="3 11" id="KW-0328">Glycosyltransferase</keyword>
<dbReference type="InParanoid" id="K0KY19"/>
<evidence type="ECO:0000256" key="2">
    <source>
        <dbReference type="ARBA" id="ARBA00009105"/>
    </source>
</evidence>
<evidence type="ECO:0000256" key="3">
    <source>
        <dbReference type="ARBA" id="ARBA00022676"/>
    </source>
</evidence>
<evidence type="ECO:0000256" key="4">
    <source>
        <dbReference type="ARBA" id="ARBA00022679"/>
    </source>
</evidence>
<evidence type="ECO:0000256" key="7">
    <source>
        <dbReference type="ARBA" id="ARBA00022989"/>
    </source>
</evidence>
<dbReference type="FunCoup" id="K0KY19">
    <property type="interactions" value="111"/>
</dbReference>
<dbReference type="InterPro" id="IPR029044">
    <property type="entry name" value="Nucleotide-diphossugar_trans"/>
</dbReference>
<dbReference type="AlphaFoldDB" id="K0KY19"/>
<evidence type="ECO:0000313" key="11">
    <source>
        <dbReference type="EMBL" id="CCH45993.1"/>
    </source>
</evidence>
<comment type="similarity">
    <text evidence="2">Belongs to the MNN1/MNT family.</text>
</comment>
<keyword evidence="6" id="KW-0735">Signal-anchor</keyword>
<dbReference type="HOGENOM" id="CLU_015387_0_0_1"/>
<keyword evidence="7 10" id="KW-1133">Transmembrane helix</keyword>
<dbReference type="eggNOG" id="ENOG502RZ48">
    <property type="taxonomic scope" value="Eukaryota"/>
</dbReference>
<dbReference type="PANTHER" id="PTHR31392">
    <property type="entry name" value="ALPHA-1,3-MANNOSYLTRANSFERASE MNN1-RELATED"/>
    <property type="match status" value="1"/>
</dbReference>
<dbReference type="Proteomes" id="UP000009328">
    <property type="component" value="Unassembled WGS sequence"/>
</dbReference>